<dbReference type="PANTHER" id="PTHR22576">
    <property type="entry name" value="MUCOSA ASSOCIATED LYMPHOID TISSUE LYMPHOMA TRANSLOCATION PROTEIN 1/PARACASPASE"/>
    <property type="match status" value="1"/>
</dbReference>
<organism evidence="5 6">
    <name type="scientific">Bradyrhizobium quebecense</name>
    <dbReference type="NCBI Taxonomy" id="2748629"/>
    <lineage>
        <taxon>Bacteria</taxon>
        <taxon>Pseudomonadati</taxon>
        <taxon>Pseudomonadota</taxon>
        <taxon>Alphaproteobacteria</taxon>
        <taxon>Hyphomicrobiales</taxon>
        <taxon>Nitrobacteraceae</taxon>
        <taxon>Bradyrhizobium</taxon>
    </lineage>
</organism>
<dbReference type="SUPFAM" id="SSF52129">
    <property type="entry name" value="Caspase-like"/>
    <property type="match status" value="1"/>
</dbReference>
<name>A0ABS3MC31_9BRAD</name>
<feature type="domain" description="Caspase family p20" evidence="4">
    <location>
        <begin position="66"/>
        <end position="199"/>
    </location>
</feature>
<dbReference type="PANTHER" id="PTHR22576:SF37">
    <property type="entry name" value="MUCOSA-ASSOCIATED LYMPHOID TISSUE LYMPHOMA TRANSLOCATION PROTEIN 1"/>
    <property type="match status" value="1"/>
</dbReference>
<reference evidence="5" key="1">
    <citation type="journal article" date="2021" name="Int. J. Syst. Evol. Microbiol.">
        <title>Bradyrhizobium septentrionale sp. nov. (sv. septentrionale) and Bradyrhizobium quebecense sp. nov. (sv. septentrionale) associated with legumes native to Canada possess rearranged symbiosis genes and numerous insertion sequences.</title>
        <authorList>
            <person name="Bromfield E.S.P."/>
            <person name="Cloutier S."/>
        </authorList>
    </citation>
    <scope>NUCLEOTIDE SEQUENCE</scope>
    <source>
        <strain evidence="5">12S5</strain>
    </source>
</reference>
<dbReference type="PROSITE" id="PS50208">
    <property type="entry name" value="CASPASE_P20"/>
    <property type="match status" value="1"/>
</dbReference>
<protein>
    <submittedName>
        <fullName evidence="5">Caspase family protein</fullName>
    </submittedName>
</protein>
<feature type="compositionally biased region" description="Polar residues" evidence="2">
    <location>
        <begin position="32"/>
        <end position="48"/>
    </location>
</feature>
<feature type="compositionally biased region" description="Low complexity" evidence="2">
    <location>
        <begin position="49"/>
        <end position="58"/>
    </location>
</feature>
<feature type="region of interest" description="Disordered" evidence="2">
    <location>
        <begin position="485"/>
        <end position="519"/>
    </location>
</feature>
<feature type="signal peptide" evidence="3">
    <location>
        <begin position="1"/>
        <end position="27"/>
    </location>
</feature>
<evidence type="ECO:0000313" key="6">
    <source>
        <dbReference type="Proteomes" id="UP000692816"/>
    </source>
</evidence>
<evidence type="ECO:0000256" key="2">
    <source>
        <dbReference type="SAM" id="MobiDB-lite"/>
    </source>
</evidence>
<evidence type="ECO:0000259" key="4">
    <source>
        <dbReference type="PROSITE" id="PS50208"/>
    </source>
</evidence>
<sequence>MVRLTSIMISAALFGLLSLGLSGTASAETSGVTVGNATQTPAQSIDQTASPAMPTAAAPAALRGPEQRVALVIGNANYENAPKLANPGNDAQSMAELLNAAGFEVISATDLRQGDMVKVLQDFSDKVAARGPGTVAMIYYAGHGVQLAGENYLIPVDAKIATPSDLDGNAVRLVDVMGTLENIPSRMRIVVLDACRNNPFPNVNDAGRGLAVVDAPSGSIVGYSTAPGMEAQDGSNGHSPYTNAFLRLAREPNLPIEQLFKRIRLDVNSTTDGRQTPWESSSLTSDFYFFGDTAVASARAPANGPVVQMASNLPNRSVRQAYDFVLSEGRPDYYEEFIRLYPRDPLCDRIRFLLTNWLQVAAWHRAVLANTPFAYKTFHDNFGNSPYAQSALKLQVQPKAIPLMQFTRLSSRPAFRPIKAGAQGAVGKIVTMPAPGAKPVGMPSSIGKGKVASLPGANAGNTTSNRIMKDNSGQHFRAERQSMQVNRTGSGGSHTEFHPSPSGSHLGGMGGGYRGGFRH</sequence>
<proteinExistence type="inferred from homology"/>
<dbReference type="EMBL" id="JAGEPA010000001">
    <property type="protein sequence ID" value="MBO1429033.1"/>
    <property type="molecule type" value="Genomic_DNA"/>
</dbReference>
<feature type="compositionally biased region" description="Gly residues" evidence="2">
    <location>
        <begin position="505"/>
        <end position="519"/>
    </location>
</feature>
<dbReference type="InterPro" id="IPR029030">
    <property type="entry name" value="Caspase-like_dom_sf"/>
</dbReference>
<dbReference type="InterPro" id="IPR011600">
    <property type="entry name" value="Pept_C14_caspase"/>
</dbReference>
<dbReference type="InterPro" id="IPR052039">
    <property type="entry name" value="Caspase-related_regulators"/>
</dbReference>
<dbReference type="InterPro" id="IPR015917">
    <property type="entry name" value="Pept_C14A"/>
</dbReference>
<dbReference type="Pfam" id="PF00656">
    <property type="entry name" value="Peptidase_C14"/>
    <property type="match status" value="1"/>
</dbReference>
<feature type="chain" id="PRO_5047093725" evidence="3">
    <location>
        <begin position="28"/>
        <end position="519"/>
    </location>
</feature>
<accession>A0ABS3MC31</accession>
<dbReference type="RefSeq" id="WP_207831224.1">
    <property type="nucleotide sequence ID" value="NZ_CP088282.1"/>
</dbReference>
<evidence type="ECO:0000313" key="5">
    <source>
        <dbReference type="EMBL" id="MBO1429033.1"/>
    </source>
</evidence>
<comment type="similarity">
    <text evidence="1">Belongs to the peptidase C14A family.</text>
</comment>
<keyword evidence="6" id="KW-1185">Reference proteome</keyword>
<dbReference type="SMART" id="SM00115">
    <property type="entry name" value="CASc"/>
    <property type="match status" value="1"/>
</dbReference>
<gene>
    <name evidence="5" type="ORF">J4P68_06260</name>
</gene>
<dbReference type="InterPro" id="IPR001309">
    <property type="entry name" value="Pept_C14_p20"/>
</dbReference>
<evidence type="ECO:0000256" key="1">
    <source>
        <dbReference type="ARBA" id="ARBA00010134"/>
    </source>
</evidence>
<dbReference type="Gene3D" id="3.40.50.1460">
    <property type="match status" value="1"/>
</dbReference>
<dbReference type="PRINTS" id="PR00376">
    <property type="entry name" value="IL1BCENZYME"/>
</dbReference>
<evidence type="ECO:0000256" key="3">
    <source>
        <dbReference type="SAM" id="SignalP"/>
    </source>
</evidence>
<dbReference type="Proteomes" id="UP000692816">
    <property type="component" value="Unassembled WGS sequence"/>
</dbReference>
<keyword evidence="3" id="KW-0732">Signal</keyword>
<feature type="region of interest" description="Disordered" evidence="2">
    <location>
        <begin position="32"/>
        <end position="58"/>
    </location>
</feature>
<comment type="caution">
    <text evidence="5">The sequence shown here is derived from an EMBL/GenBank/DDBJ whole genome shotgun (WGS) entry which is preliminary data.</text>
</comment>